<protein>
    <submittedName>
        <fullName evidence="7">Uncharacterized protein</fullName>
    </submittedName>
</protein>
<keyword evidence="6" id="KW-0472">Membrane</keyword>
<dbReference type="Proteomes" id="UP001152795">
    <property type="component" value="Unassembled WGS sequence"/>
</dbReference>
<evidence type="ECO:0000313" key="8">
    <source>
        <dbReference type="Proteomes" id="UP001152795"/>
    </source>
</evidence>
<name>A0A7D9HYP3_PARCT</name>
<comment type="subcellular location">
    <subcellularLocation>
        <location evidence="1">Cell membrane</location>
        <topology evidence="1">Multi-pass membrane protein</topology>
    </subcellularLocation>
</comment>
<reference evidence="7" key="1">
    <citation type="submission" date="2020-04" db="EMBL/GenBank/DDBJ databases">
        <authorList>
            <person name="Alioto T."/>
            <person name="Alioto T."/>
            <person name="Gomez Garrido J."/>
        </authorList>
    </citation>
    <scope>NUCLEOTIDE SEQUENCE</scope>
    <source>
        <strain evidence="7">A484AB</strain>
    </source>
</reference>
<evidence type="ECO:0000313" key="7">
    <source>
        <dbReference type="EMBL" id="CAB3994013.1"/>
    </source>
</evidence>
<evidence type="ECO:0000256" key="2">
    <source>
        <dbReference type="ARBA" id="ARBA00005542"/>
    </source>
</evidence>
<dbReference type="PANTHER" id="PTHR14319">
    <property type="entry name" value="FIVE-SPAN TRANSMEMBRANE PROTEIN M83"/>
    <property type="match status" value="1"/>
</dbReference>
<dbReference type="OrthoDB" id="69646at2759"/>
<keyword evidence="5" id="KW-1133">Transmembrane helix</keyword>
<keyword evidence="4" id="KW-0812">Transmembrane</keyword>
<accession>A0A7D9HYP3</accession>
<dbReference type="EMBL" id="CACRXK020002373">
    <property type="protein sequence ID" value="CAB3994013.1"/>
    <property type="molecule type" value="Genomic_DNA"/>
</dbReference>
<evidence type="ECO:0000256" key="6">
    <source>
        <dbReference type="ARBA" id="ARBA00023136"/>
    </source>
</evidence>
<keyword evidence="8" id="KW-1185">Reference proteome</keyword>
<evidence type="ECO:0000256" key="5">
    <source>
        <dbReference type="ARBA" id="ARBA00022989"/>
    </source>
</evidence>
<evidence type="ECO:0000256" key="3">
    <source>
        <dbReference type="ARBA" id="ARBA00022475"/>
    </source>
</evidence>
<dbReference type="GO" id="GO:0005886">
    <property type="term" value="C:plasma membrane"/>
    <property type="evidence" value="ECO:0007669"/>
    <property type="project" value="UniProtKB-SubCell"/>
</dbReference>
<evidence type="ECO:0000256" key="1">
    <source>
        <dbReference type="ARBA" id="ARBA00004651"/>
    </source>
</evidence>
<comment type="similarity">
    <text evidence="2">Belongs to the TMEM8 family.</text>
</comment>
<dbReference type="Pfam" id="PF12036">
    <property type="entry name" value="DUF3522"/>
    <property type="match status" value="1"/>
</dbReference>
<keyword evidence="3" id="KW-1003">Cell membrane</keyword>
<dbReference type="InterPro" id="IPR021910">
    <property type="entry name" value="NGX6/PGAP6/MYMK"/>
</dbReference>
<evidence type="ECO:0000256" key="4">
    <source>
        <dbReference type="ARBA" id="ARBA00022692"/>
    </source>
</evidence>
<proteinExistence type="inferred from homology"/>
<comment type="caution">
    <text evidence="7">The sequence shown here is derived from an EMBL/GenBank/DDBJ whole genome shotgun (WGS) entry which is preliminary data.</text>
</comment>
<dbReference type="AlphaFoldDB" id="A0A7D9HYP3"/>
<gene>
    <name evidence="7" type="ORF">PACLA_8A002940</name>
</gene>
<dbReference type="PANTHER" id="PTHR14319:SF3">
    <property type="entry name" value="TRANSMEMBRANE PROTEIN-LIKE PROTEIN"/>
    <property type="match status" value="1"/>
</dbReference>
<organism evidence="7 8">
    <name type="scientific">Paramuricea clavata</name>
    <name type="common">Red gorgonian</name>
    <name type="synonym">Violescent sea-whip</name>
    <dbReference type="NCBI Taxonomy" id="317549"/>
    <lineage>
        <taxon>Eukaryota</taxon>
        <taxon>Metazoa</taxon>
        <taxon>Cnidaria</taxon>
        <taxon>Anthozoa</taxon>
        <taxon>Octocorallia</taxon>
        <taxon>Malacalcyonacea</taxon>
        <taxon>Plexauridae</taxon>
        <taxon>Paramuricea</taxon>
    </lineage>
</organism>
<dbReference type="PROSITE" id="PS51257">
    <property type="entry name" value="PROKAR_LIPOPROTEIN"/>
    <property type="match status" value="1"/>
</dbReference>
<sequence>MMLESQRSSSLWKYLIFLAFLTACMPNTADNLPHDILNENSDIRDLIEGDVHYYRLVWDPTSRTVSVFNISGISPLHIILIRKNIGHCEMFFLRLKAILLFNSMIACVGELSATNLKQNCKWVNNSNTLNINQGNIYGMPGDCGPWYLTIYTPGISNDTELSVEVSEPYDPLAFRWFRVTSNLAFVPAIYLALKRRFHAEAIIYVLTCIMSSIYHLCEAEFHCFKGYSRLHYSDYYVSDLSIVATIWTMTRIEPPIKHLVFLAVAIILQFAVTETFSGSYHFWINLILSGPALVYICVQCVYRTVKYRRLYPSARRWIFNIIPGFSLATTAAVLRLCITEPDKYYYLHCIWHITIMLSVAFLLPIPTDEDPDERWWMDKMDRDSYTPLLGHRVVA</sequence>